<dbReference type="Pfam" id="PF00106">
    <property type="entry name" value="adh_short"/>
    <property type="match status" value="1"/>
</dbReference>
<comment type="similarity">
    <text evidence="1">Belongs to the short-chain dehydrogenases/reductases (SDR) family.</text>
</comment>
<dbReference type="OrthoDB" id="1669814at2759"/>
<evidence type="ECO:0000313" key="4">
    <source>
        <dbReference type="Proteomes" id="UP000559027"/>
    </source>
</evidence>
<comment type="caution">
    <text evidence="3">The sequence shown here is derived from an EMBL/GenBank/DDBJ whole genome shotgun (WGS) entry which is preliminary data.</text>
</comment>
<dbReference type="SUPFAM" id="SSF51735">
    <property type="entry name" value="NAD(P)-binding Rossmann-fold domains"/>
    <property type="match status" value="1"/>
</dbReference>
<sequence>MITGAQRNIGLDMALVLVEAGATVYCIDLPSSPIDIWLKAQKYAEALPDIPGLLEETTVKGKGRLEYISGDVTGRQKTWDIAEEVVKREGRLDICFANAGVMGGVHCSDYLAKDVHDGSEHPPGPLTAQTAGKQTEKLGRPGSIIMTASISGSLANQGQHWSVYNSGYARTSLTEDNQP</sequence>
<evidence type="ECO:0008006" key="5">
    <source>
        <dbReference type="Google" id="ProtNLM"/>
    </source>
</evidence>
<dbReference type="InterPro" id="IPR036291">
    <property type="entry name" value="NAD(P)-bd_dom_sf"/>
</dbReference>
<dbReference type="Proteomes" id="UP000559027">
    <property type="component" value="Unassembled WGS sequence"/>
</dbReference>
<dbReference type="PANTHER" id="PTHR43008:SF4">
    <property type="entry name" value="CHAIN DEHYDROGENASE, PUTATIVE (AFU_ORTHOLOGUE AFUA_4G08710)-RELATED"/>
    <property type="match status" value="1"/>
</dbReference>
<dbReference type="PANTHER" id="PTHR43008">
    <property type="entry name" value="BENZIL REDUCTASE"/>
    <property type="match status" value="1"/>
</dbReference>
<evidence type="ECO:0000256" key="2">
    <source>
        <dbReference type="ARBA" id="ARBA00023002"/>
    </source>
</evidence>
<organism evidence="3 4">
    <name type="scientific">Leucocoprinus leucothites</name>
    <dbReference type="NCBI Taxonomy" id="201217"/>
    <lineage>
        <taxon>Eukaryota</taxon>
        <taxon>Fungi</taxon>
        <taxon>Dikarya</taxon>
        <taxon>Basidiomycota</taxon>
        <taxon>Agaricomycotina</taxon>
        <taxon>Agaricomycetes</taxon>
        <taxon>Agaricomycetidae</taxon>
        <taxon>Agaricales</taxon>
        <taxon>Agaricineae</taxon>
        <taxon>Agaricaceae</taxon>
        <taxon>Leucocoprinus</taxon>
    </lineage>
</organism>
<gene>
    <name evidence="3" type="ORF">D9756_006397</name>
</gene>
<dbReference type="Gene3D" id="3.40.50.720">
    <property type="entry name" value="NAD(P)-binding Rossmann-like Domain"/>
    <property type="match status" value="1"/>
</dbReference>
<dbReference type="GO" id="GO:0016616">
    <property type="term" value="F:oxidoreductase activity, acting on the CH-OH group of donors, NAD or NADP as acceptor"/>
    <property type="evidence" value="ECO:0007669"/>
    <property type="project" value="UniProtKB-ARBA"/>
</dbReference>
<keyword evidence="4" id="KW-1185">Reference proteome</keyword>
<name>A0A8H5G238_9AGAR</name>
<dbReference type="EMBL" id="JAACJO010000006">
    <property type="protein sequence ID" value="KAF5356920.1"/>
    <property type="molecule type" value="Genomic_DNA"/>
</dbReference>
<evidence type="ECO:0000313" key="3">
    <source>
        <dbReference type="EMBL" id="KAF5356920.1"/>
    </source>
</evidence>
<reference evidence="3 4" key="1">
    <citation type="journal article" date="2020" name="ISME J.">
        <title>Uncovering the hidden diversity of litter-decomposition mechanisms in mushroom-forming fungi.</title>
        <authorList>
            <person name="Floudas D."/>
            <person name="Bentzer J."/>
            <person name="Ahren D."/>
            <person name="Johansson T."/>
            <person name="Persson P."/>
            <person name="Tunlid A."/>
        </authorList>
    </citation>
    <scope>NUCLEOTIDE SEQUENCE [LARGE SCALE GENOMIC DNA]</scope>
    <source>
        <strain evidence="3 4">CBS 146.42</strain>
    </source>
</reference>
<accession>A0A8H5G238</accession>
<proteinExistence type="inferred from homology"/>
<dbReference type="InterPro" id="IPR002347">
    <property type="entry name" value="SDR_fam"/>
</dbReference>
<dbReference type="GO" id="GO:0050664">
    <property type="term" value="F:oxidoreductase activity, acting on NAD(P)H, oxygen as acceptor"/>
    <property type="evidence" value="ECO:0007669"/>
    <property type="project" value="TreeGrafter"/>
</dbReference>
<keyword evidence="2" id="KW-0560">Oxidoreductase</keyword>
<protein>
    <recommendedName>
        <fullName evidence="5">NAD(P)-binding protein</fullName>
    </recommendedName>
</protein>
<dbReference type="AlphaFoldDB" id="A0A8H5G238"/>
<evidence type="ECO:0000256" key="1">
    <source>
        <dbReference type="ARBA" id="ARBA00006484"/>
    </source>
</evidence>